<evidence type="ECO:0000256" key="2">
    <source>
        <dbReference type="SAM" id="MobiDB-lite"/>
    </source>
</evidence>
<dbReference type="AlphaFoldDB" id="F0ZZ00"/>
<dbReference type="FunCoup" id="F0ZZ00">
    <property type="interactions" value="937"/>
</dbReference>
<reference evidence="4" key="1">
    <citation type="journal article" date="2011" name="Genome Biol.">
        <title>Comparative genomics of the social amoebae Dictyostelium discoideum and Dictyostelium purpureum.</title>
        <authorList>
            <consortium name="US DOE Joint Genome Institute (JGI-PGF)"/>
            <person name="Sucgang R."/>
            <person name="Kuo A."/>
            <person name="Tian X."/>
            <person name="Salerno W."/>
            <person name="Parikh A."/>
            <person name="Feasley C.L."/>
            <person name="Dalin E."/>
            <person name="Tu H."/>
            <person name="Huang E."/>
            <person name="Barry K."/>
            <person name="Lindquist E."/>
            <person name="Shapiro H."/>
            <person name="Bruce D."/>
            <person name="Schmutz J."/>
            <person name="Salamov A."/>
            <person name="Fey P."/>
            <person name="Gaudet P."/>
            <person name="Anjard C."/>
            <person name="Babu M.M."/>
            <person name="Basu S."/>
            <person name="Bushmanova Y."/>
            <person name="van der Wel H."/>
            <person name="Katoh-Kurasawa M."/>
            <person name="Dinh C."/>
            <person name="Coutinho P.M."/>
            <person name="Saito T."/>
            <person name="Elias M."/>
            <person name="Schaap P."/>
            <person name="Kay R.R."/>
            <person name="Henrissat B."/>
            <person name="Eichinger L."/>
            <person name="Rivero F."/>
            <person name="Putnam N.H."/>
            <person name="West C.M."/>
            <person name="Loomis W.F."/>
            <person name="Chisholm R.L."/>
            <person name="Shaulsky G."/>
            <person name="Strassmann J.E."/>
            <person name="Queller D.C."/>
            <person name="Kuspa A."/>
            <person name="Grigoriev I.V."/>
        </authorList>
    </citation>
    <scope>NUCLEOTIDE SEQUENCE [LARGE SCALE GENOMIC DNA]</scope>
    <source>
        <strain evidence="4">QSDP1</strain>
    </source>
</reference>
<accession>F0ZZ00</accession>
<dbReference type="KEGG" id="dpp:DICPUDRAFT_157382"/>
<feature type="region of interest" description="Disordered" evidence="2">
    <location>
        <begin position="1"/>
        <end position="24"/>
    </location>
</feature>
<feature type="compositionally biased region" description="Pro residues" evidence="2">
    <location>
        <begin position="1"/>
        <end position="10"/>
    </location>
</feature>
<evidence type="ECO:0000313" key="4">
    <source>
        <dbReference type="Proteomes" id="UP000001064"/>
    </source>
</evidence>
<dbReference type="VEuPathDB" id="AmoebaDB:DICPUDRAFT_157382"/>
<dbReference type="GeneID" id="10508599"/>
<sequence length="227" mass="26492">METPPNPQTPPNQTASNININNSNKTQKIDPYAFRKTIQVEPPKYTPALSPLKFKIITTLVCTTSFYLCCISEFGDHNDNNNNTVTSGFRKWHDKVLSDLLGFNVREKIRSIEKSFFKIKDSTGNIVGDLSSAIKIKSPNNIEDERREKEREKELERQKEKENIFLKAVTGSSTIKRTPVNYNSQKERIQQLQQENNKREKELELEIEKEIERHLKIREEIENNRKK</sequence>
<proteinExistence type="predicted"/>
<organism evidence="3 4">
    <name type="scientific">Dictyostelium purpureum</name>
    <name type="common">Slime mold</name>
    <dbReference type="NCBI Taxonomy" id="5786"/>
    <lineage>
        <taxon>Eukaryota</taxon>
        <taxon>Amoebozoa</taxon>
        <taxon>Evosea</taxon>
        <taxon>Eumycetozoa</taxon>
        <taxon>Dictyostelia</taxon>
        <taxon>Dictyosteliales</taxon>
        <taxon>Dictyosteliaceae</taxon>
        <taxon>Dictyostelium</taxon>
    </lineage>
</organism>
<dbReference type="InParanoid" id="F0ZZ00"/>
<protein>
    <submittedName>
        <fullName evidence="3">Uncharacterized protein</fullName>
    </submittedName>
</protein>
<feature type="coiled-coil region" evidence="1">
    <location>
        <begin position="141"/>
        <end position="224"/>
    </location>
</feature>
<dbReference type="OrthoDB" id="10619685at2759"/>
<feature type="compositionally biased region" description="Polar residues" evidence="2">
    <location>
        <begin position="15"/>
        <end position="24"/>
    </location>
</feature>
<gene>
    <name evidence="3" type="ORF">DICPUDRAFT_157382</name>
</gene>
<evidence type="ECO:0000256" key="1">
    <source>
        <dbReference type="SAM" id="Coils"/>
    </source>
</evidence>
<dbReference type="eggNOG" id="ENOG502RID0">
    <property type="taxonomic scope" value="Eukaryota"/>
</dbReference>
<dbReference type="EMBL" id="GL871297">
    <property type="protein sequence ID" value="EGC30824.1"/>
    <property type="molecule type" value="Genomic_DNA"/>
</dbReference>
<keyword evidence="1" id="KW-0175">Coiled coil</keyword>
<name>F0ZZ00_DICPU</name>
<dbReference type="Proteomes" id="UP000001064">
    <property type="component" value="Unassembled WGS sequence"/>
</dbReference>
<keyword evidence="4" id="KW-1185">Reference proteome</keyword>
<evidence type="ECO:0000313" key="3">
    <source>
        <dbReference type="EMBL" id="EGC30824.1"/>
    </source>
</evidence>
<dbReference type="RefSeq" id="XP_003292638.1">
    <property type="nucleotide sequence ID" value="XM_003292590.1"/>
</dbReference>
<dbReference type="OMA" id="YLCCISE"/>